<dbReference type="Pfam" id="PF14306">
    <property type="entry name" value="PUA_2"/>
    <property type="match status" value="1"/>
</dbReference>
<evidence type="ECO:0000313" key="3">
    <source>
        <dbReference type="EMBL" id="KAK5288289.1"/>
    </source>
</evidence>
<evidence type="ECO:0000259" key="2">
    <source>
        <dbReference type="Pfam" id="PF14306"/>
    </source>
</evidence>
<organism evidence="3 4">
    <name type="scientific">Cryomyces antarcticus</name>
    <dbReference type="NCBI Taxonomy" id="329879"/>
    <lineage>
        <taxon>Eukaryota</taxon>
        <taxon>Fungi</taxon>
        <taxon>Dikarya</taxon>
        <taxon>Ascomycota</taxon>
        <taxon>Pezizomycotina</taxon>
        <taxon>Dothideomycetes</taxon>
        <taxon>Dothideomycetes incertae sedis</taxon>
        <taxon>Cryomyces</taxon>
    </lineage>
</organism>
<protein>
    <submittedName>
        <fullName evidence="3">Sulfate adenylyltransferase</fullName>
        <ecNumber evidence="3">2.7.7.4</ecNumber>
    </submittedName>
</protein>
<dbReference type="GO" id="GO:0004781">
    <property type="term" value="F:sulfate adenylyltransferase (ATP) activity"/>
    <property type="evidence" value="ECO:0007669"/>
    <property type="project" value="UniProtKB-EC"/>
</dbReference>
<dbReference type="InterPro" id="IPR025980">
    <property type="entry name" value="ATP-Sase_PUA-like_dom"/>
</dbReference>
<comment type="caution">
    <text evidence="3">The sequence shown here is derived from an EMBL/GenBank/DDBJ whole genome shotgun (WGS) entry which is preliminary data.</text>
</comment>
<dbReference type="EMBL" id="JAVRRA010000355">
    <property type="protein sequence ID" value="KAK5288289.1"/>
    <property type="molecule type" value="Genomic_DNA"/>
</dbReference>
<keyword evidence="4" id="KW-1185">Reference proteome</keyword>
<dbReference type="InterPro" id="IPR050512">
    <property type="entry name" value="Sulf_AdTrans/APS_kinase"/>
</dbReference>
<dbReference type="InterPro" id="IPR015947">
    <property type="entry name" value="PUA-like_sf"/>
</dbReference>
<dbReference type="EC" id="2.7.7.4" evidence="3"/>
<dbReference type="PANTHER" id="PTHR42700:SF1">
    <property type="entry name" value="SULFATE ADENYLYLTRANSFERASE"/>
    <property type="match status" value="1"/>
</dbReference>
<evidence type="ECO:0000256" key="1">
    <source>
        <dbReference type="ARBA" id="ARBA00022679"/>
    </source>
</evidence>
<proteinExistence type="predicted"/>
<feature type="non-terminal residue" evidence="3">
    <location>
        <position position="156"/>
    </location>
</feature>
<sequence>MANPPHGGVLKDLIARDAPRRKELAAEAETLPAIVLNERQLCDLELILNGGFSPLEGFMNQKDYNGVVDNNRLADGNLFSIPICLDLNKATIDESGVKPGARVTLRDFRDDRDLAIITVDDVYQPDKHKEAKEVFGADDEAHPAVKYLHHTAGEYY</sequence>
<dbReference type="Gene3D" id="3.10.400.10">
    <property type="entry name" value="Sulfate adenylyltransferase"/>
    <property type="match status" value="1"/>
</dbReference>
<gene>
    <name evidence="3" type="primary">MET3_1</name>
    <name evidence="3" type="ORF">LTR16_003406</name>
</gene>
<keyword evidence="3" id="KW-0548">Nucleotidyltransferase</keyword>
<keyword evidence="1 3" id="KW-0808">Transferase</keyword>
<accession>A0ABR0M6S2</accession>
<dbReference type="SUPFAM" id="SSF88697">
    <property type="entry name" value="PUA domain-like"/>
    <property type="match status" value="1"/>
</dbReference>
<dbReference type="PANTHER" id="PTHR42700">
    <property type="entry name" value="SULFATE ADENYLYLTRANSFERASE"/>
    <property type="match status" value="1"/>
</dbReference>
<evidence type="ECO:0000313" key="4">
    <source>
        <dbReference type="Proteomes" id="UP001357485"/>
    </source>
</evidence>
<name>A0ABR0M6S2_9PEZI</name>
<feature type="domain" description="ATP-sulfurylase PUA-like" evidence="2">
    <location>
        <begin position="4"/>
        <end position="156"/>
    </location>
</feature>
<dbReference type="Proteomes" id="UP001357485">
    <property type="component" value="Unassembled WGS sequence"/>
</dbReference>
<reference evidence="3 4" key="1">
    <citation type="submission" date="2023-08" db="EMBL/GenBank/DDBJ databases">
        <title>Black Yeasts Isolated from many extreme environments.</title>
        <authorList>
            <person name="Coleine C."/>
            <person name="Stajich J.E."/>
            <person name="Selbmann L."/>
        </authorList>
    </citation>
    <scope>NUCLEOTIDE SEQUENCE [LARGE SCALE GENOMIC DNA]</scope>
    <source>
        <strain evidence="3 4">CCFEE 536</strain>
    </source>
</reference>